<dbReference type="CDD" id="cd14810">
    <property type="entry name" value="bZIP_u1"/>
    <property type="match status" value="1"/>
</dbReference>
<feature type="domain" description="BZIP" evidence="3">
    <location>
        <begin position="267"/>
        <end position="330"/>
    </location>
</feature>
<feature type="region of interest" description="Disordered" evidence="2">
    <location>
        <begin position="1"/>
        <end position="21"/>
    </location>
</feature>
<feature type="compositionally biased region" description="Basic and acidic residues" evidence="2">
    <location>
        <begin position="257"/>
        <end position="274"/>
    </location>
</feature>
<name>A0ABR3GHJ6_9PEZI</name>
<keyword evidence="5" id="KW-1185">Reference proteome</keyword>
<evidence type="ECO:0000313" key="4">
    <source>
        <dbReference type="EMBL" id="KAL0635275.1"/>
    </source>
</evidence>
<dbReference type="InterPro" id="IPR004827">
    <property type="entry name" value="bZIP"/>
</dbReference>
<evidence type="ECO:0000259" key="3">
    <source>
        <dbReference type="PROSITE" id="PS50217"/>
    </source>
</evidence>
<protein>
    <recommendedName>
        <fullName evidence="3">BZIP domain-containing protein</fullName>
    </recommendedName>
</protein>
<feature type="coiled-coil region" evidence="1">
    <location>
        <begin position="292"/>
        <end position="329"/>
    </location>
</feature>
<dbReference type="Proteomes" id="UP001447188">
    <property type="component" value="Unassembled WGS sequence"/>
</dbReference>
<evidence type="ECO:0000313" key="5">
    <source>
        <dbReference type="Proteomes" id="UP001447188"/>
    </source>
</evidence>
<dbReference type="Gene3D" id="1.20.5.170">
    <property type="match status" value="1"/>
</dbReference>
<feature type="region of interest" description="Disordered" evidence="2">
    <location>
        <begin position="350"/>
        <end position="378"/>
    </location>
</feature>
<dbReference type="SMART" id="SM00338">
    <property type="entry name" value="BRLZ"/>
    <property type="match status" value="1"/>
</dbReference>
<gene>
    <name evidence="4" type="ORF">Q9L58_005760</name>
</gene>
<dbReference type="Pfam" id="PF00170">
    <property type="entry name" value="bZIP_1"/>
    <property type="match status" value="1"/>
</dbReference>
<feature type="compositionally biased region" description="Low complexity" evidence="2">
    <location>
        <begin position="351"/>
        <end position="366"/>
    </location>
</feature>
<dbReference type="PANTHER" id="PTHR37616">
    <property type="entry name" value="BZIP TRANSCRIPTION FACTOR 60-LIKE"/>
    <property type="match status" value="1"/>
</dbReference>
<dbReference type="PROSITE" id="PS50217">
    <property type="entry name" value="BZIP"/>
    <property type="match status" value="1"/>
</dbReference>
<reference evidence="4 5" key="1">
    <citation type="submission" date="2024-02" db="EMBL/GenBank/DDBJ databases">
        <title>Discinaceae phylogenomics.</title>
        <authorList>
            <person name="Dirks A.C."/>
            <person name="James T.Y."/>
        </authorList>
    </citation>
    <scope>NUCLEOTIDE SEQUENCE [LARGE SCALE GENOMIC DNA]</scope>
    <source>
        <strain evidence="4 5">ACD0624</strain>
    </source>
</reference>
<feature type="region of interest" description="Disordered" evidence="2">
    <location>
        <begin position="227"/>
        <end position="274"/>
    </location>
</feature>
<dbReference type="EMBL" id="JBBBZM010000073">
    <property type="protein sequence ID" value="KAL0635275.1"/>
    <property type="molecule type" value="Genomic_DNA"/>
</dbReference>
<dbReference type="SUPFAM" id="SSF57959">
    <property type="entry name" value="Leucine zipper domain"/>
    <property type="match status" value="1"/>
</dbReference>
<keyword evidence="1" id="KW-0175">Coiled coil</keyword>
<dbReference type="PANTHER" id="PTHR37616:SF2">
    <property type="entry name" value="BZIP DOMAIN-CONTAINING PROTEIN"/>
    <property type="match status" value="1"/>
</dbReference>
<feature type="compositionally biased region" description="Polar residues" evidence="2">
    <location>
        <begin position="54"/>
        <end position="69"/>
    </location>
</feature>
<feature type="region of interest" description="Disordered" evidence="2">
    <location>
        <begin position="54"/>
        <end position="87"/>
    </location>
</feature>
<organism evidence="4 5">
    <name type="scientific">Discina gigas</name>
    <dbReference type="NCBI Taxonomy" id="1032678"/>
    <lineage>
        <taxon>Eukaryota</taxon>
        <taxon>Fungi</taxon>
        <taxon>Dikarya</taxon>
        <taxon>Ascomycota</taxon>
        <taxon>Pezizomycotina</taxon>
        <taxon>Pezizomycetes</taxon>
        <taxon>Pezizales</taxon>
        <taxon>Discinaceae</taxon>
        <taxon>Discina</taxon>
    </lineage>
</organism>
<comment type="caution">
    <text evidence="4">The sequence shown here is derived from an EMBL/GenBank/DDBJ whole genome shotgun (WGS) entry which is preliminary data.</text>
</comment>
<accession>A0ABR3GHJ6</accession>
<sequence>MSSQESMSRNPSSPFNNQESFNDIDSWINYDGAFPSPSPTLAQLSFSSQASSTMGLTATNNNHSATGFSGPSHEYNRHPQQTGSLPVDAGYYRDLVPSSMSPDSNQYMQFGSGYLSSPLSSNDILPTFSYQESATDFVNPGSIAPYDSLDIKPEVGIVSAPPPATTAPAPMATAGRYYPGIHQQQAVYQQQQVWQQQLQKTQQAKTASSNSIEESVDKIMNSLRIHKASSSARSPSVLPNIPKLKKKDEDDMDEDERLLASEEGKKLTSKERRQLRNKVSARAFRSRRKGYIMDLEEEIRKSKDENTELQSENARLREENAKISEFTKTLLSSPAFSSYLAATIESGTVASVPEPMPTTTPSSESVRPNTRKDVNPNLASISEDSWPLAYTNSPWSTNSSTVFSVLELPEGPSIQDFSGKAVVDDSYDDYKLNPLPHVADGFYPFRSENSVCNNYHWDDDDEYEAPEDLMDAYDEEYAKVDPKEQGDLPQKSLDELFPGHGVNTLLERLEMIVGGQANPEDFFEEATPAPTQEAVEEMVQDIGKEEALVEANGLLDAVEGVYRRIGLVVGS</sequence>
<evidence type="ECO:0000256" key="2">
    <source>
        <dbReference type="SAM" id="MobiDB-lite"/>
    </source>
</evidence>
<evidence type="ECO:0000256" key="1">
    <source>
        <dbReference type="SAM" id="Coils"/>
    </source>
</evidence>
<dbReference type="InterPro" id="IPR046347">
    <property type="entry name" value="bZIP_sf"/>
</dbReference>
<proteinExistence type="predicted"/>